<evidence type="ECO:0000259" key="2">
    <source>
        <dbReference type="Pfam" id="PF20237"/>
    </source>
</evidence>
<keyword evidence="1" id="KW-0812">Transmembrane</keyword>
<reference evidence="3" key="2">
    <citation type="submission" date="2023-06" db="EMBL/GenBank/DDBJ databases">
        <authorList>
            <consortium name="Lawrence Berkeley National Laboratory"/>
            <person name="Mondo S.J."/>
            <person name="Hensen N."/>
            <person name="Bonometti L."/>
            <person name="Westerberg I."/>
            <person name="Brannstrom I.O."/>
            <person name="Guillou S."/>
            <person name="Cros-Aarteil S."/>
            <person name="Calhoun S."/>
            <person name="Haridas S."/>
            <person name="Kuo A."/>
            <person name="Pangilinan J."/>
            <person name="Riley R."/>
            <person name="Labutti K."/>
            <person name="Andreopoulos B."/>
            <person name="Lipzen A."/>
            <person name="Chen C."/>
            <person name="Yanf M."/>
            <person name="Daum C."/>
            <person name="Ng V."/>
            <person name="Clum A."/>
            <person name="Steindorff A."/>
            <person name="Ohm R."/>
            <person name="Martin F."/>
            <person name="Silar P."/>
            <person name="Natvig D."/>
            <person name="Lalanne C."/>
            <person name="Gautier V."/>
            <person name="Ament-Velasquez S.L."/>
            <person name="Kruys A."/>
            <person name="Hutchinson M.I."/>
            <person name="Powell A.J."/>
            <person name="Barry K."/>
            <person name="Miller A.N."/>
            <person name="Grigoriev I.V."/>
            <person name="Debuchy R."/>
            <person name="Gladieux P."/>
            <person name="Thoren M.H."/>
            <person name="Johannesson H."/>
        </authorList>
    </citation>
    <scope>NUCLEOTIDE SEQUENCE</scope>
    <source>
        <strain evidence="3">CBS 626.80</strain>
    </source>
</reference>
<keyword evidence="1" id="KW-1133">Transmembrane helix</keyword>
<protein>
    <recommendedName>
        <fullName evidence="2">DUF6594 domain-containing protein</fullName>
    </recommendedName>
</protein>
<keyword evidence="1" id="KW-0472">Membrane</keyword>
<evidence type="ECO:0000313" key="4">
    <source>
        <dbReference type="Proteomes" id="UP001303222"/>
    </source>
</evidence>
<dbReference type="InterPro" id="IPR046529">
    <property type="entry name" value="DUF6594"/>
</dbReference>
<feature type="domain" description="DUF6594" evidence="2">
    <location>
        <begin position="82"/>
        <end position="270"/>
    </location>
</feature>
<dbReference type="Proteomes" id="UP001303222">
    <property type="component" value="Unassembled WGS sequence"/>
</dbReference>
<feature type="transmembrane region" description="Helical" evidence="1">
    <location>
        <begin position="203"/>
        <end position="224"/>
    </location>
</feature>
<dbReference type="AlphaFoldDB" id="A0AAN6NK30"/>
<evidence type="ECO:0000313" key="3">
    <source>
        <dbReference type="EMBL" id="KAK3947290.1"/>
    </source>
</evidence>
<dbReference type="EMBL" id="MU859376">
    <property type="protein sequence ID" value="KAK3947290.1"/>
    <property type="molecule type" value="Genomic_DNA"/>
</dbReference>
<proteinExistence type="predicted"/>
<sequence>MWDQIYEQNIVKLISPQRPGVLGRLDKLTGLLSGRQARLTSDDLGYRVHFSDLQRMQIRYLHTKLANLAVSAHFHEDEWKPGGKAEEIGRVLKEYIQAVRDHEYMAKYANASDDPFIATSQRIYDKTFLESAIAHDGERRRDVKLPQDFLPSHVLKSEQGREQNVDSLLVQYATPTGPWERDNTNKRAAALTSTRTKAWKRAYWTRIGAAVIGGAFLIAPMWILALQRNLFVNLGVATACIAAFGASMSLYLETVDNVFAATLAYAAVIMVFVAIVIQETAPSVA</sequence>
<gene>
    <name evidence="3" type="ORF">QBC32DRAFT_271082</name>
</gene>
<dbReference type="Pfam" id="PF20237">
    <property type="entry name" value="DUF6594"/>
    <property type="match status" value="1"/>
</dbReference>
<organism evidence="3 4">
    <name type="scientific">Pseudoneurospora amorphoporcata</name>
    <dbReference type="NCBI Taxonomy" id="241081"/>
    <lineage>
        <taxon>Eukaryota</taxon>
        <taxon>Fungi</taxon>
        <taxon>Dikarya</taxon>
        <taxon>Ascomycota</taxon>
        <taxon>Pezizomycotina</taxon>
        <taxon>Sordariomycetes</taxon>
        <taxon>Sordariomycetidae</taxon>
        <taxon>Sordariales</taxon>
        <taxon>Sordariaceae</taxon>
        <taxon>Pseudoneurospora</taxon>
    </lineage>
</organism>
<evidence type="ECO:0000256" key="1">
    <source>
        <dbReference type="SAM" id="Phobius"/>
    </source>
</evidence>
<reference evidence="3" key="1">
    <citation type="journal article" date="2023" name="Mol. Phylogenet. Evol.">
        <title>Genome-scale phylogeny and comparative genomics of the fungal order Sordariales.</title>
        <authorList>
            <person name="Hensen N."/>
            <person name="Bonometti L."/>
            <person name="Westerberg I."/>
            <person name="Brannstrom I.O."/>
            <person name="Guillou S."/>
            <person name="Cros-Aarteil S."/>
            <person name="Calhoun S."/>
            <person name="Haridas S."/>
            <person name="Kuo A."/>
            <person name="Mondo S."/>
            <person name="Pangilinan J."/>
            <person name="Riley R."/>
            <person name="LaButti K."/>
            <person name="Andreopoulos B."/>
            <person name="Lipzen A."/>
            <person name="Chen C."/>
            <person name="Yan M."/>
            <person name="Daum C."/>
            <person name="Ng V."/>
            <person name="Clum A."/>
            <person name="Steindorff A."/>
            <person name="Ohm R.A."/>
            <person name="Martin F."/>
            <person name="Silar P."/>
            <person name="Natvig D.O."/>
            <person name="Lalanne C."/>
            <person name="Gautier V."/>
            <person name="Ament-Velasquez S.L."/>
            <person name="Kruys A."/>
            <person name="Hutchinson M.I."/>
            <person name="Powell A.J."/>
            <person name="Barry K."/>
            <person name="Miller A.N."/>
            <person name="Grigoriev I.V."/>
            <person name="Debuchy R."/>
            <person name="Gladieux P."/>
            <person name="Hiltunen Thoren M."/>
            <person name="Johannesson H."/>
        </authorList>
    </citation>
    <scope>NUCLEOTIDE SEQUENCE</scope>
    <source>
        <strain evidence="3">CBS 626.80</strain>
    </source>
</reference>
<feature type="transmembrane region" description="Helical" evidence="1">
    <location>
        <begin position="258"/>
        <end position="277"/>
    </location>
</feature>
<keyword evidence="4" id="KW-1185">Reference proteome</keyword>
<accession>A0AAN6NK30</accession>
<name>A0AAN6NK30_9PEZI</name>
<comment type="caution">
    <text evidence="3">The sequence shown here is derived from an EMBL/GenBank/DDBJ whole genome shotgun (WGS) entry which is preliminary data.</text>
</comment>
<feature type="transmembrane region" description="Helical" evidence="1">
    <location>
        <begin position="230"/>
        <end position="251"/>
    </location>
</feature>